<protein>
    <submittedName>
        <fullName evidence="3">Uncharacterized protein</fullName>
    </submittedName>
</protein>
<keyword evidence="1" id="KW-0812">Transmembrane</keyword>
<dbReference type="EMBL" id="PJVH01000024">
    <property type="protein sequence ID" value="RXU87386.1"/>
    <property type="molecule type" value="Genomic_DNA"/>
</dbReference>
<evidence type="ECO:0000313" key="3">
    <source>
        <dbReference type="EMBL" id="RXU87386.1"/>
    </source>
</evidence>
<sequence length="62" mass="7209">MATPKIKLKSKKIKKGVKKAIDLGKLITWGRPVEKMERTRSKKLFFVVLFIFLLRLIFSAFA</sequence>
<gene>
    <name evidence="2" type="ORF">A5804_002761</name>
    <name evidence="3" type="ORF">CYQ77_08615</name>
</gene>
<reference evidence="3 5" key="2">
    <citation type="submission" date="2017-12" db="EMBL/GenBank/DDBJ databases">
        <title>A pool of 800 enterococci isolated from chicken carcass rinse samples from New Zealand.</title>
        <authorList>
            <person name="Zhang J."/>
            <person name="Rogers L."/>
            <person name="Midwinter A."/>
            <person name="French N."/>
        </authorList>
    </citation>
    <scope>NUCLEOTIDE SEQUENCE [LARGE SCALE GENOMIC DNA]</scope>
    <source>
        <strain evidence="3 5">EN697</strain>
    </source>
</reference>
<comment type="caution">
    <text evidence="3">The sequence shown here is derived from an EMBL/GenBank/DDBJ whole genome shotgun (WGS) entry which is preliminary data.</text>
</comment>
<reference evidence="2 4" key="1">
    <citation type="submission" date="2017-05" db="EMBL/GenBank/DDBJ databases">
        <title>The Genome Sequence of Enterococcus faecium 6F2_DIV0138.</title>
        <authorList>
            <consortium name="The Broad Institute Genomics Platform"/>
            <consortium name="The Broad Institute Genomic Center for Infectious Diseases"/>
            <person name="Earl A."/>
            <person name="Manson A."/>
            <person name="Schwartman J."/>
            <person name="Gilmore M."/>
            <person name="Abouelleil A."/>
            <person name="Cao P."/>
            <person name="Chapman S."/>
            <person name="Cusick C."/>
            <person name="Shea T."/>
            <person name="Young S."/>
            <person name="Neafsey D."/>
            <person name="Nusbaum C."/>
            <person name="Birren B."/>
        </authorList>
    </citation>
    <scope>NUCLEOTIDE SEQUENCE [LARGE SCALE GENOMIC DNA]</scope>
    <source>
        <strain evidence="2 4">6F2_DIV0138</strain>
    </source>
</reference>
<dbReference type="RefSeq" id="WP_086325187.1">
    <property type="nucleotide sequence ID" value="NZ_JAKJOI010000040.1"/>
</dbReference>
<dbReference type="AlphaFoldDB" id="A0A4Q1WH32"/>
<evidence type="ECO:0000313" key="2">
    <source>
        <dbReference type="EMBL" id="OTN94450.1"/>
    </source>
</evidence>
<proteinExistence type="predicted"/>
<evidence type="ECO:0000256" key="1">
    <source>
        <dbReference type="SAM" id="Phobius"/>
    </source>
</evidence>
<keyword evidence="1" id="KW-0472">Membrane</keyword>
<organism evidence="3 5">
    <name type="scientific">Enterococcus faecium</name>
    <name type="common">Streptococcus faecium</name>
    <dbReference type="NCBI Taxonomy" id="1352"/>
    <lineage>
        <taxon>Bacteria</taxon>
        <taxon>Bacillati</taxon>
        <taxon>Bacillota</taxon>
        <taxon>Bacilli</taxon>
        <taxon>Lactobacillales</taxon>
        <taxon>Enterococcaceae</taxon>
        <taxon>Enterococcus</taxon>
    </lineage>
</organism>
<evidence type="ECO:0000313" key="5">
    <source>
        <dbReference type="Proteomes" id="UP000289562"/>
    </source>
</evidence>
<feature type="transmembrane region" description="Helical" evidence="1">
    <location>
        <begin position="44"/>
        <end position="61"/>
    </location>
</feature>
<accession>A0A4Q1WH32</accession>
<keyword evidence="1" id="KW-1133">Transmembrane helix</keyword>
<dbReference type="Proteomes" id="UP000194737">
    <property type="component" value="Unassembled WGS sequence"/>
</dbReference>
<dbReference type="Proteomes" id="UP000289562">
    <property type="component" value="Unassembled WGS sequence"/>
</dbReference>
<name>A0A4Q1WH32_ENTFC</name>
<evidence type="ECO:0000313" key="4">
    <source>
        <dbReference type="Proteomes" id="UP000194737"/>
    </source>
</evidence>
<dbReference type="EMBL" id="NGLB01000003">
    <property type="protein sequence ID" value="OTN94450.1"/>
    <property type="molecule type" value="Genomic_DNA"/>
</dbReference>